<dbReference type="Pfam" id="PF23176">
    <property type="entry name" value="bHLH_LHW"/>
    <property type="match status" value="1"/>
</dbReference>
<proteinExistence type="predicted"/>
<feature type="domain" description="BHLH" evidence="4">
    <location>
        <begin position="36"/>
        <end position="85"/>
    </location>
</feature>
<keyword evidence="2" id="KW-0804">Transcription</keyword>
<keyword evidence="1" id="KW-0805">Transcription regulation</keyword>
<evidence type="ECO:0000313" key="5">
    <source>
        <dbReference type="EMBL" id="KAH9302694.1"/>
    </source>
</evidence>
<dbReference type="GO" id="GO:0046983">
    <property type="term" value="F:protein dimerization activity"/>
    <property type="evidence" value="ECO:0007669"/>
    <property type="project" value="InterPro"/>
</dbReference>
<dbReference type="Proteomes" id="UP000824469">
    <property type="component" value="Unassembled WGS sequence"/>
</dbReference>
<protein>
    <recommendedName>
        <fullName evidence="4">BHLH domain-containing protein</fullName>
    </recommendedName>
</protein>
<dbReference type="AlphaFoldDB" id="A0AA38FDS7"/>
<name>A0AA38FDS7_TAXCH</name>
<accession>A0AA38FDS7</accession>
<dbReference type="GO" id="GO:0003700">
    <property type="term" value="F:DNA-binding transcription factor activity"/>
    <property type="evidence" value="ECO:0007669"/>
    <property type="project" value="InterPro"/>
</dbReference>
<keyword evidence="6" id="KW-1185">Reference proteome</keyword>
<evidence type="ECO:0000256" key="3">
    <source>
        <dbReference type="SAM" id="MobiDB-lite"/>
    </source>
</evidence>
<sequence>MHHDSCIDEDDNGSHQGLRIMNVQKFDEPVKMIRKKAPGECVRPRPKDRQQIQDHVRELREIIPGGTKCSIDSLLERTIKHMIFLQCVMKHADKLKLSGESKVFLKEGSFLARDDLKGDASWALELGGQMIRCPVIVENLDQPRQMLVEMLCEEHGLFLEIADTIRGLGLIILKGFMEAQNLKIWARFVVEANKNVQPHRLEVLWSLMHLLQPSAMSNSSEPCQPIPVEPQKSSSDHTIPEFTLTQK</sequence>
<dbReference type="EMBL" id="JAHRHJ020000009">
    <property type="protein sequence ID" value="KAH9302694.1"/>
    <property type="molecule type" value="Genomic_DNA"/>
</dbReference>
<feature type="region of interest" description="Disordered" evidence="3">
    <location>
        <begin position="216"/>
        <end position="247"/>
    </location>
</feature>
<gene>
    <name evidence="5" type="ORF">KI387_014277</name>
</gene>
<reference evidence="5 6" key="1">
    <citation type="journal article" date="2021" name="Nat. Plants">
        <title>The Taxus genome provides insights into paclitaxel biosynthesis.</title>
        <authorList>
            <person name="Xiong X."/>
            <person name="Gou J."/>
            <person name="Liao Q."/>
            <person name="Li Y."/>
            <person name="Zhou Q."/>
            <person name="Bi G."/>
            <person name="Li C."/>
            <person name="Du R."/>
            <person name="Wang X."/>
            <person name="Sun T."/>
            <person name="Guo L."/>
            <person name="Liang H."/>
            <person name="Lu P."/>
            <person name="Wu Y."/>
            <person name="Zhang Z."/>
            <person name="Ro D.K."/>
            <person name="Shang Y."/>
            <person name="Huang S."/>
            <person name="Yan J."/>
        </authorList>
    </citation>
    <scope>NUCLEOTIDE SEQUENCE [LARGE SCALE GENOMIC DNA]</scope>
    <source>
        <strain evidence="5">Ta-2019</strain>
    </source>
</reference>
<evidence type="ECO:0000259" key="4">
    <source>
        <dbReference type="PROSITE" id="PS50888"/>
    </source>
</evidence>
<evidence type="ECO:0000313" key="6">
    <source>
        <dbReference type="Proteomes" id="UP000824469"/>
    </source>
</evidence>
<evidence type="ECO:0000256" key="2">
    <source>
        <dbReference type="ARBA" id="ARBA00023163"/>
    </source>
</evidence>
<dbReference type="InterPro" id="IPR043561">
    <property type="entry name" value="LHW-like"/>
</dbReference>
<comment type="caution">
    <text evidence="5">The sequence shown here is derived from an EMBL/GenBank/DDBJ whole genome shotgun (WGS) entry which is preliminary data.</text>
</comment>
<organism evidence="5 6">
    <name type="scientific">Taxus chinensis</name>
    <name type="common">Chinese yew</name>
    <name type="synonym">Taxus wallichiana var. chinensis</name>
    <dbReference type="NCBI Taxonomy" id="29808"/>
    <lineage>
        <taxon>Eukaryota</taxon>
        <taxon>Viridiplantae</taxon>
        <taxon>Streptophyta</taxon>
        <taxon>Embryophyta</taxon>
        <taxon>Tracheophyta</taxon>
        <taxon>Spermatophyta</taxon>
        <taxon>Pinopsida</taxon>
        <taxon>Pinidae</taxon>
        <taxon>Conifers II</taxon>
        <taxon>Cupressales</taxon>
        <taxon>Taxaceae</taxon>
        <taxon>Taxus</taxon>
    </lineage>
</organism>
<evidence type="ECO:0000256" key="1">
    <source>
        <dbReference type="ARBA" id="ARBA00023015"/>
    </source>
</evidence>
<dbReference type="PANTHER" id="PTHR46196">
    <property type="entry name" value="TRANSCRIPTION FACTOR BHLH155-LIKE ISOFORM X1-RELATED"/>
    <property type="match status" value="1"/>
</dbReference>
<dbReference type="PANTHER" id="PTHR46196:SF3">
    <property type="entry name" value="TRANSCRIPTION FACTOR LHW-LIKE ISOFORM X1"/>
    <property type="match status" value="1"/>
</dbReference>
<dbReference type="InterPro" id="IPR011598">
    <property type="entry name" value="bHLH_dom"/>
</dbReference>
<dbReference type="OMA" id="HDSCIDE"/>
<dbReference type="PROSITE" id="PS50888">
    <property type="entry name" value="BHLH"/>
    <property type="match status" value="1"/>
</dbReference>